<dbReference type="Proteomes" id="UP000324222">
    <property type="component" value="Unassembled WGS sequence"/>
</dbReference>
<sequence>MAAPSLSSKLKPTPKLLSAALTRDTAFYAHDFVFFVFDLCGPEDHTDRTPQLSLTHSLFFTLKITLITPPPPPPPPPPHLPSLLKGLSCQPASSAANVSPSIAPGVIMPIATKVCLALRHVFRLTSHPV</sequence>
<name>A0A5B7GHU0_PORTR</name>
<comment type="caution">
    <text evidence="1">The sequence shown here is derived from an EMBL/GenBank/DDBJ whole genome shotgun (WGS) entry which is preliminary data.</text>
</comment>
<keyword evidence="2" id="KW-1185">Reference proteome</keyword>
<evidence type="ECO:0000313" key="1">
    <source>
        <dbReference type="EMBL" id="MPC57139.1"/>
    </source>
</evidence>
<evidence type="ECO:0000313" key="2">
    <source>
        <dbReference type="Proteomes" id="UP000324222"/>
    </source>
</evidence>
<organism evidence="1 2">
    <name type="scientific">Portunus trituberculatus</name>
    <name type="common">Swimming crab</name>
    <name type="synonym">Neptunus trituberculatus</name>
    <dbReference type="NCBI Taxonomy" id="210409"/>
    <lineage>
        <taxon>Eukaryota</taxon>
        <taxon>Metazoa</taxon>
        <taxon>Ecdysozoa</taxon>
        <taxon>Arthropoda</taxon>
        <taxon>Crustacea</taxon>
        <taxon>Multicrustacea</taxon>
        <taxon>Malacostraca</taxon>
        <taxon>Eumalacostraca</taxon>
        <taxon>Eucarida</taxon>
        <taxon>Decapoda</taxon>
        <taxon>Pleocyemata</taxon>
        <taxon>Brachyura</taxon>
        <taxon>Eubrachyura</taxon>
        <taxon>Portunoidea</taxon>
        <taxon>Portunidae</taxon>
        <taxon>Portuninae</taxon>
        <taxon>Portunus</taxon>
    </lineage>
</organism>
<dbReference type="EMBL" id="VSRR010014534">
    <property type="protein sequence ID" value="MPC57139.1"/>
    <property type="molecule type" value="Genomic_DNA"/>
</dbReference>
<dbReference type="AlphaFoldDB" id="A0A5B7GHU0"/>
<accession>A0A5B7GHU0</accession>
<reference evidence="1 2" key="1">
    <citation type="submission" date="2019-05" db="EMBL/GenBank/DDBJ databases">
        <title>Another draft genome of Portunus trituberculatus and its Hox gene families provides insights of decapod evolution.</title>
        <authorList>
            <person name="Jeong J.-H."/>
            <person name="Song I."/>
            <person name="Kim S."/>
            <person name="Choi T."/>
            <person name="Kim D."/>
            <person name="Ryu S."/>
            <person name="Kim W."/>
        </authorList>
    </citation>
    <scope>NUCLEOTIDE SEQUENCE [LARGE SCALE GENOMIC DNA]</scope>
    <source>
        <tissue evidence="1">Muscle</tissue>
    </source>
</reference>
<protein>
    <submittedName>
        <fullName evidence="1">Uncharacterized protein</fullName>
    </submittedName>
</protein>
<gene>
    <name evidence="1" type="ORF">E2C01_051113</name>
</gene>
<proteinExistence type="predicted"/>